<evidence type="ECO:0000256" key="1">
    <source>
        <dbReference type="ARBA" id="ARBA00004377"/>
    </source>
</evidence>
<keyword evidence="5 9" id="KW-0997">Cell inner membrane</keyword>
<dbReference type="InterPro" id="IPR003413">
    <property type="entry name" value="T2SS_GspI_C"/>
</dbReference>
<evidence type="ECO:0000256" key="3">
    <source>
        <dbReference type="ARBA" id="ARBA00022475"/>
    </source>
</evidence>
<proteinExistence type="inferred from homology"/>
<dbReference type="InterPro" id="IPR045584">
    <property type="entry name" value="Pilin-like"/>
</dbReference>
<evidence type="ECO:0000256" key="7">
    <source>
        <dbReference type="ARBA" id="ARBA00022989"/>
    </source>
</evidence>
<sequence length="130" mass="13861">MYVSPVKSTLSRNGFTLLEIMVALAIFSLAALAMVRLQGYSVRSTANLGDSSMAWQVARNVAVEILSNPVSPTLGETGGEELNGGQNWRWTATASKTDDARLVRIEINVVGTGLAASRKARLSIARPVAQ</sequence>
<dbReference type="EMBL" id="SDWJ01000001">
    <property type="protein sequence ID" value="MVZ96119.1"/>
    <property type="molecule type" value="Genomic_DNA"/>
</dbReference>
<dbReference type="Gene3D" id="3.30.1300.30">
    <property type="entry name" value="GSPII I/J protein-like"/>
    <property type="match status" value="1"/>
</dbReference>
<protein>
    <recommendedName>
        <fullName evidence="9">Type II secretion system protein I</fullName>
        <shortName evidence="9">T2SS minor pseudopilin I</shortName>
    </recommendedName>
</protein>
<dbReference type="PANTHER" id="PTHR38779:SF2">
    <property type="entry name" value="TYPE II SECRETION SYSTEM PROTEIN I-RELATED"/>
    <property type="match status" value="1"/>
</dbReference>
<dbReference type="Proteomes" id="UP000471147">
    <property type="component" value="Unassembled WGS sequence"/>
</dbReference>
<dbReference type="NCBIfam" id="TIGR01707">
    <property type="entry name" value="gspI"/>
    <property type="match status" value="1"/>
</dbReference>
<dbReference type="OrthoDB" id="7189314at2"/>
<evidence type="ECO:0000256" key="5">
    <source>
        <dbReference type="ARBA" id="ARBA00022519"/>
    </source>
</evidence>
<evidence type="ECO:0000313" key="11">
    <source>
        <dbReference type="EMBL" id="MVZ96119.1"/>
    </source>
</evidence>
<dbReference type="InterPro" id="IPR012902">
    <property type="entry name" value="N_methyl_site"/>
</dbReference>
<evidence type="ECO:0000256" key="2">
    <source>
        <dbReference type="ARBA" id="ARBA00008358"/>
    </source>
</evidence>
<keyword evidence="7 9" id="KW-1133">Transmembrane helix</keyword>
<reference evidence="11 12" key="1">
    <citation type="submission" date="2019-01" db="EMBL/GenBank/DDBJ databases">
        <title>Sphingorhabdus lacus sp.nov., isolated from an oligotrophic freshwater lake.</title>
        <authorList>
            <person name="Park M."/>
        </authorList>
    </citation>
    <scope>NUCLEOTIDE SEQUENCE [LARGE SCALE GENOMIC DNA]</scope>
    <source>
        <strain evidence="11 12">IMCC26285</strain>
    </source>
</reference>
<dbReference type="NCBIfam" id="TIGR02532">
    <property type="entry name" value="IV_pilin_GFxxxE"/>
    <property type="match status" value="1"/>
</dbReference>
<dbReference type="PANTHER" id="PTHR38779">
    <property type="entry name" value="TYPE II SECRETION SYSTEM PROTEIN I-RELATED"/>
    <property type="match status" value="1"/>
</dbReference>
<keyword evidence="3" id="KW-1003">Cell membrane</keyword>
<comment type="caution">
    <text evidence="11">The sequence shown here is derived from an EMBL/GenBank/DDBJ whole genome shotgun (WGS) entry which is preliminary data.</text>
</comment>
<keyword evidence="12" id="KW-1185">Reference proteome</keyword>
<gene>
    <name evidence="11" type="primary">gspI</name>
    <name evidence="11" type="ORF">EUU23_00190</name>
</gene>
<comment type="PTM">
    <text evidence="9">Cleaved by prepilin peptidase.</text>
</comment>
<comment type="subunit">
    <text evidence="9">Type II secretion is composed of four main components: the outer membrane complex, the inner membrane complex, the cytoplasmic secretion ATPase and the periplasm-spanning pseudopilus.</text>
</comment>
<keyword evidence="4 9" id="KW-0488">Methylation</keyword>
<dbReference type="GO" id="GO:0015627">
    <property type="term" value="C:type II protein secretion system complex"/>
    <property type="evidence" value="ECO:0007669"/>
    <property type="project" value="UniProtKB-UniRule"/>
</dbReference>
<evidence type="ECO:0000256" key="4">
    <source>
        <dbReference type="ARBA" id="ARBA00022481"/>
    </source>
</evidence>
<feature type="transmembrane region" description="Helical" evidence="9">
    <location>
        <begin position="15"/>
        <end position="35"/>
    </location>
</feature>
<comment type="function">
    <text evidence="9">Component of the type II secretion system required for the energy-dependent secretion of extracellular factors such as proteases and toxins from the periplasm.</text>
</comment>
<evidence type="ECO:0000256" key="9">
    <source>
        <dbReference type="RuleBase" id="RU368030"/>
    </source>
</evidence>
<evidence type="ECO:0000256" key="6">
    <source>
        <dbReference type="ARBA" id="ARBA00022692"/>
    </source>
</evidence>
<dbReference type="GO" id="GO:0005886">
    <property type="term" value="C:plasma membrane"/>
    <property type="evidence" value="ECO:0007669"/>
    <property type="project" value="UniProtKB-SubCell"/>
</dbReference>
<dbReference type="SUPFAM" id="SSF54523">
    <property type="entry name" value="Pili subunits"/>
    <property type="match status" value="1"/>
</dbReference>
<comment type="similarity">
    <text evidence="2 9">Belongs to the GSP I family.</text>
</comment>
<dbReference type="GO" id="GO:0015628">
    <property type="term" value="P:protein secretion by the type II secretion system"/>
    <property type="evidence" value="ECO:0007669"/>
    <property type="project" value="UniProtKB-UniRule"/>
</dbReference>
<name>A0A6I4LTE8_9SPHN</name>
<comment type="subcellular location">
    <subcellularLocation>
        <location evidence="1 9">Cell inner membrane</location>
        <topology evidence="1 9">Single-pass membrane protein</topology>
    </subcellularLocation>
</comment>
<dbReference type="InterPro" id="IPR010052">
    <property type="entry name" value="T2SS_protein-GspI"/>
</dbReference>
<dbReference type="AlphaFoldDB" id="A0A6I4LTE8"/>
<dbReference type="Pfam" id="PF02501">
    <property type="entry name" value="T2SSI"/>
    <property type="match status" value="1"/>
</dbReference>
<keyword evidence="6 9" id="KW-0812">Transmembrane</keyword>
<feature type="domain" description="Type II secretion system protein GspI C-terminal" evidence="10">
    <location>
        <begin position="50"/>
        <end position="122"/>
    </location>
</feature>
<organism evidence="11 12">
    <name type="scientific">Sphingorhabdus profundilacus</name>
    <dbReference type="NCBI Taxonomy" id="2509718"/>
    <lineage>
        <taxon>Bacteria</taxon>
        <taxon>Pseudomonadati</taxon>
        <taxon>Pseudomonadota</taxon>
        <taxon>Alphaproteobacteria</taxon>
        <taxon>Sphingomonadales</taxon>
        <taxon>Sphingomonadaceae</taxon>
        <taxon>Sphingorhabdus</taxon>
    </lineage>
</organism>
<evidence type="ECO:0000259" key="10">
    <source>
        <dbReference type="Pfam" id="PF02501"/>
    </source>
</evidence>
<evidence type="ECO:0000256" key="8">
    <source>
        <dbReference type="ARBA" id="ARBA00023136"/>
    </source>
</evidence>
<evidence type="ECO:0000313" key="12">
    <source>
        <dbReference type="Proteomes" id="UP000471147"/>
    </source>
</evidence>
<dbReference type="Pfam" id="PF07963">
    <property type="entry name" value="N_methyl"/>
    <property type="match status" value="1"/>
</dbReference>
<keyword evidence="8 9" id="KW-0472">Membrane</keyword>
<accession>A0A6I4LTE8</accession>